<keyword evidence="3" id="KW-0804">Transcription</keyword>
<evidence type="ECO:0000256" key="3">
    <source>
        <dbReference type="ARBA" id="ARBA00023163"/>
    </source>
</evidence>
<dbReference type="Gene3D" id="3.40.50.10490">
    <property type="entry name" value="Glucose-6-phosphate isomerase like protein, domain 1"/>
    <property type="match status" value="1"/>
</dbReference>
<evidence type="ECO:0000259" key="4">
    <source>
        <dbReference type="PROSITE" id="PS51071"/>
    </source>
</evidence>
<proteinExistence type="predicted"/>
<organism evidence="6 7">
    <name type="scientific">Litchfieldia luteola</name>
    <dbReference type="NCBI Taxonomy" id="682179"/>
    <lineage>
        <taxon>Bacteria</taxon>
        <taxon>Bacillati</taxon>
        <taxon>Bacillota</taxon>
        <taxon>Bacilli</taxon>
        <taxon>Bacillales</taxon>
        <taxon>Bacillaceae</taxon>
        <taxon>Litchfieldia</taxon>
    </lineage>
</organism>
<keyword evidence="1" id="KW-0805">Transcription regulation</keyword>
<keyword evidence="7" id="KW-1185">Reference proteome</keyword>
<sequence length="297" mass="32533">MSTTTGGLVILSEMLDKLPLSERKIATYILEDPNTAITLTASELGERSSTSGAAVIRLCKSLGLKGIQELKLKVAGDLHKKDEEGYRDIKPNESQATVIDKMTNNSIQTLRKTVEVLDRNELSKAVEAVKHAKTIHFFGVGASSIIALDAQQKFMRINKQATAFTDIHIVAMLIANVEPGDVVFGISFSGETIEVAKILDLAHKKGAKTISLTKFGSSPVSDRAQIKLYTSASKEATFRSGATSSRLAQLHIIDILFMSVATQNYDETIRHLDQTRETIDMLGNKMGKRIELRGEQE</sequence>
<feature type="domain" description="HTH rpiR-type" evidence="4">
    <location>
        <begin position="5"/>
        <end position="81"/>
    </location>
</feature>
<keyword evidence="2" id="KW-0238">DNA-binding</keyword>
<dbReference type="Gene3D" id="1.10.10.10">
    <property type="entry name" value="Winged helix-like DNA-binding domain superfamily/Winged helix DNA-binding domain"/>
    <property type="match status" value="1"/>
</dbReference>
<dbReference type="InterPro" id="IPR009057">
    <property type="entry name" value="Homeodomain-like_sf"/>
</dbReference>
<dbReference type="EMBL" id="JADCLJ010000025">
    <property type="protein sequence ID" value="MBE4910561.1"/>
    <property type="molecule type" value="Genomic_DNA"/>
</dbReference>
<reference evidence="6 7" key="1">
    <citation type="submission" date="2020-10" db="EMBL/GenBank/DDBJ databases">
        <title>Bacillus sp. HD4P25, an endophyte from a halophyte.</title>
        <authorList>
            <person name="Sun J.-Q."/>
        </authorList>
    </citation>
    <scope>NUCLEOTIDE SEQUENCE [LARGE SCALE GENOMIC DNA]</scope>
    <source>
        <strain evidence="6 7">YIM 93174</strain>
    </source>
</reference>
<dbReference type="PANTHER" id="PTHR30514">
    <property type="entry name" value="GLUCOKINASE"/>
    <property type="match status" value="1"/>
</dbReference>
<feature type="domain" description="SIS" evidence="5">
    <location>
        <begin position="125"/>
        <end position="266"/>
    </location>
</feature>
<evidence type="ECO:0000313" key="7">
    <source>
        <dbReference type="Proteomes" id="UP001516662"/>
    </source>
</evidence>
<name>A0ABR9QQ91_9BACI</name>
<dbReference type="InterPro" id="IPR036388">
    <property type="entry name" value="WH-like_DNA-bd_sf"/>
</dbReference>
<comment type="caution">
    <text evidence="6">The sequence shown here is derived from an EMBL/GenBank/DDBJ whole genome shotgun (WGS) entry which is preliminary data.</text>
</comment>
<dbReference type="InterPro" id="IPR046348">
    <property type="entry name" value="SIS_dom_sf"/>
</dbReference>
<dbReference type="CDD" id="cd05013">
    <property type="entry name" value="SIS_RpiR"/>
    <property type="match status" value="1"/>
</dbReference>
<dbReference type="PROSITE" id="PS51464">
    <property type="entry name" value="SIS"/>
    <property type="match status" value="1"/>
</dbReference>
<evidence type="ECO:0000256" key="1">
    <source>
        <dbReference type="ARBA" id="ARBA00023015"/>
    </source>
</evidence>
<dbReference type="InterPro" id="IPR047640">
    <property type="entry name" value="RpiR-like"/>
</dbReference>
<dbReference type="InterPro" id="IPR000281">
    <property type="entry name" value="HTH_RpiR"/>
</dbReference>
<evidence type="ECO:0000259" key="5">
    <source>
        <dbReference type="PROSITE" id="PS51464"/>
    </source>
</evidence>
<dbReference type="InterPro" id="IPR035472">
    <property type="entry name" value="RpiR-like_SIS"/>
</dbReference>
<dbReference type="Proteomes" id="UP001516662">
    <property type="component" value="Unassembled WGS sequence"/>
</dbReference>
<dbReference type="SUPFAM" id="SSF53697">
    <property type="entry name" value="SIS domain"/>
    <property type="match status" value="1"/>
</dbReference>
<dbReference type="RefSeq" id="WP_193539841.1">
    <property type="nucleotide sequence ID" value="NZ_JADCLJ010000025.1"/>
</dbReference>
<dbReference type="InterPro" id="IPR001347">
    <property type="entry name" value="SIS_dom"/>
</dbReference>
<evidence type="ECO:0000256" key="2">
    <source>
        <dbReference type="ARBA" id="ARBA00023125"/>
    </source>
</evidence>
<dbReference type="SUPFAM" id="SSF46689">
    <property type="entry name" value="Homeodomain-like"/>
    <property type="match status" value="1"/>
</dbReference>
<dbReference type="Pfam" id="PF01418">
    <property type="entry name" value="HTH_6"/>
    <property type="match status" value="1"/>
</dbReference>
<dbReference type="PANTHER" id="PTHR30514:SF10">
    <property type="entry name" value="MURR_RPIR FAMILY TRANSCRIPTIONAL REGULATOR"/>
    <property type="match status" value="1"/>
</dbReference>
<gene>
    <name evidence="6" type="ORF">IMZ08_21210</name>
</gene>
<protein>
    <submittedName>
        <fullName evidence="6">MurR/RpiR family transcriptional regulator</fullName>
    </submittedName>
</protein>
<dbReference type="Pfam" id="PF01380">
    <property type="entry name" value="SIS"/>
    <property type="match status" value="1"/>
</dbReference>
<accession>A0ABR9QQ91</accession>
<dbReference type="PROSITE" id="PS51071">
    <property type="entry name" value="HTH_RPIR"/>
    <property type="match status" value="1"/>
</dbReference>
<evidence type="ECO:0000313" key="6">
    <source>
        <dbReference type="EMBL" id="MBE4910561.1"/>
    </source>
</evidence>